<feature type="coiled-coil region" evidence="1">
    <location>
        <begin position="84"/>
        <end position="116"/>
    </location>
</feature>
<proteinExistence type="predicted"/>
<feature type="compositionally biased region" description="Polar residues" evidence="2">
    <location>
        <begin position="437"/>
        <end position="454"/>
    </location>
</feature>
<dbReference type="Proteomes" id="UP001372834">
    <property type="component" value="Unassembled WGS sequence"/>
</dbReference>
<organism evidence="3 4">
    <name type="scientific">Polyplax serrata</name>
    <name type="common">Common mouse louse</name>
    <dbReference type="NCBI Taxonomy" id="468196"/>
    <lineage>
        <taxon>Eukaryota</taxon>
        <taxon>Metazoa</taxon>
        <taxon>Ecdysozoa</taxon>
        <taxon>Arthropoda</taxon>
        <taxon>Hexapoda</taxon>
        <taxon>Insecta</taxon>
        <taxon>Pterygota</taxon>
        <taxon>Neoptera</taxon>
        <taxon>Paraneoptera</taxon>
        <taxon>Psocodea</taxon>
        <taxon>Troctomorpha</taxon>
        <taxon>Phthiraptera</taxon>
        <taxon>Anoplura</taxon>
        <taxon>Polyplacidae</taxon>
        <taxon>Polyplax</taxon>
    </lineage>
</organism>
<evidence type="ECO:0000256" key="2">
    <source>
        <dbReference type="SAM" id="MobiDB-lite"/>
    </source>
</evidence>
<dbReference type="EMBL" id="JAWJWE010000036">
    <property type="protein sequence ID" value="KAK6628947.1"/>
    <property type="molecule type" value="Genomic_DNA"/>
</dbReference>
<feature type="compositionally biased region" description="Basic and acidic residues" evidence="2">
    <location>
        <begin position="455"/>
        <end position="512"/>
    </location>
</feature>
<evidence type="ECO:0000313" key="4">
    <source>
        <dbReference type="Proteomes" id="UP001372834"/>
    </source>
</evidence>
<sequence length="636" mass="72936">MEQNQVSDEELIQKLNEILNESREGCKRAIAEVQRQEDSLNEKFHDVYETPIQDDNNNSSSSSNYNNPNSDICDVNGDIGAEKNLELENKYLSLQLQAEKKKAKELQTKFKLFENSVKYFERLNGQLETIKRAVDEDLTDIDKADLDGFHSLDTMQKIRPKTVHTAASGAVSNVQDGTENFSEPPPEEQNKSNKVEEKEEITFRDAEDFKLLEQGLEIVKDKNNEYNSENEKVFITKTEKRCLEDIGNLAAKTRTPIDDKHQRFFEKDRRKFANSIAMPDIQEVDKTEPVPPEIISKTNETPVNITSTELDGLRSYLLQLKELIARRETAWARTTERDYNQRVEITRLKNEVGRLRMLCEKRNRDVKEREQTIATKDEEIKDLQKRVQGLKNAVVKLEKKDERFMDTLDGMASEALENSQIVERSYNAMKRQSLINRSNVSSNLNIPHSKPSSTKTKDPTVKKVRPSQEKVSSKRGKSYDGVRLDEDDWKSMSEKSKQKTLSKDKPRSRNRTDFIVSKTTETYQKVDEKLQRVEEMLHNEVLKEARKGLRLPKSQSDGKHFGKSVDKMAADISFKKLTPSNSTIRQEMLTAMTGLNPGSNMSMRGSVFPDAKKNQGSASIIANAVLASRNPYLFNY</sequence>
<evidence type="ECO:0000313" key="3">
    <source>
        <dbReference type="EMBL" id="KAK6628947.1"/>
    </source>
</evidence>
<evidence type="ECO:0000256" key="1">
    <source>
        <dbReference type="SAM" id="Coils"/>
    </source>
</evidence>
<feature type="compositionally biased region" description="Low complexity" evidence="2">
    <location>
        <begin position="56"/>
        <end position="70"/>
    </location>
</feature>
<name>A0AAN8PMT0_POLSC</name>
<dbReference type="AlphaFoldDB" id="A0AAN8PMT0"/>
<gene>
    <name evidence="3" type="ORF">RUM43_002764</name>
</gene>
<comment type="caution">
    <text evidence="3">The sequence shown here is derived from an EMBL/GenBank/DDBJ whole genome shotgun (WGS) entry which is preliminary data.</text>
</comment>
<feature type="coiled-coil region" evidence="1">
    <location>
        <begin position="366"/>
        <end position="400"/>
    </location>
</feature>
<feature type="region of interest" description="Disordered" evidence="2">
    <location>
        <begin position="166"/>
        <end position="196"/>
    </location>
</feature>
<feature type="region of interest" description="Disordered" evidence="2">
    <location>
        <begin position="437"/>
        <end position="514"/>
    </location>
</feature>
<accession>A0AAN8PMT0</accession>
<feature type="region of interest" description="Disordered" evidence="2">
    <location>
        <begin position="40"/>
        <end position="70"/>
    </location>
</feature>
<feature type="compositionally biased region" description="Polar residues" evidence="2">
    <location>
        <begin position="170"/>
        <end position="181"/>
    </location>
</feature>
<keyword evidence="1" id="KW-0175">Coiled coil</keyword>
<reference evidence="3 4" key="1">
    <citation type="submission" date="2023-10" db="EMBL/GenBank/DDBJ databases">
        <title>Genomes of two closely related lineages of the louse Polyplax serrata with different host specificities.</title>
        <authorList>
            <person name="Martinu J."/>
            <person name="Tarabai H."/>
            <person name="Stefka J."/>
            <person name="Hypsa V."/>
        </authorList>
    </citation>
    <scope>NUCLEOTIDE SEQUENCE [LARGE SCALE GENOMIC DNA]</scope>
    <source>
        <strain evidence="3">HR10_N</strain>
    </source>
</reference>
<protein>
    <submittedName>
        <fullName evidence="3">Uncharacterized protein</fullName>
    </submittedName>
</protein>